<feature type="compositionally biased region" description="Polar residues" evidence="1">
    <location>
        <begin position="233"/>
        <end position="246"/>
    </location>
</feature>
<evidence type="ECO:0000313" key="2">
    <source>
        <dbReference type="EMBL" id="ORC88790.1"/>
    </source>
</evidence>
<dbReference type="EMBL" id="NBCO01000015">
    <property type="protein sequence ID" value="ORC88790.1"/>
    <property type="molecule type" value="Genomic_DNA"/>
</dbReference>
<keyword evidence="3" id="KW-1185">Reference proteome</keyword>
<feature type="region of interest" description="Disordered" evidence="1">
    <location>
        <begin position="1"/>
        <end position="31"/>
    </location>
</feature>
<name>A0A1X0NXD9_9TRYP</name>
<gene>
    <name evidence="2" type="ORF">TM35_000152210</name>
</gene>
<evidence type="ECO:0000256" key="1">
    <source>
        <dbReference type="SAM" id="MobiDB-lite"/>
    </source>
</evidence>
<feature type="region of interest" description="Disordered" evidence="1">
    <location>
        <begin position="227"/>
        <end position="246"/>
    </location>
</feature>
<organism evidence="2 3">
    <name type="scientific">Trypanosoma theileri</name>
    <dbReference type="NCBI Taxonomy" id="67003"/>
    <lineage>
        <taxon>Eukaryota</taxon>
        <taxon>Discoba</taxon>
        <taxon>Euglenozoa</taxon>
        <taxon>Kinetoplastea</taxon>
        <taxon>Metakinetoplastina</taxon>
        <taxon>Trypanosomatida</taxon>
        <taxon>Trypanosomatidae</taxon>
        <taxon>Trypanosoma</taxon>
    </lineage>
</organism>
<accession>A0A1X0NXD9</accession>
<dbReference type="OrthoDB" id="10426178at2759"/>
<proteinExistence type="predicted"/>
<comment type="caution">
    <text evidence="2">The sequence shown here is derived from an EMBL/GenBank/DDBJ whole genome shotgun (WGS) entry which is preliminary data.</text>
</comment>
<dbReference type="AlphaFoldDB" id="A0A1X0NXD9"/>
<sequence>MHNYSRPEGGRDDAPASHCRGEERQQGHNDRVSWRKHRPFYVLSAKESSWFLPNVSTEIVSRNMSSPSDGRVFVGTAAPTVQLSHENVRPHSRYAQHRPIWVQQRQNQRCPGMLPDTTFTPLVVVVGDTMEACPAHGRGSKKQGIREPPVVCMPEVILDADTTHARRKVFGNSWSVAPRERGLNDSPRSSSLLSGQPWTQLDRRSTVAPCVDGEVTAYAAHHKPPAAPLRAWSHSSSPRITGSARSRIQPQEFHHRLMEIEKQSMAKLVYGIP</sequence>
<dbReference type="VEuPathDB" id="TriTrypDB:TM35_000152210"/>
<dbReference type="Proteomes" id="UP000192257">
    <property type="component" value="Unassembled WGS sequence"/>
</dbReference>
<reference evidence="2 3" key="1">
    <citation type="submission" date="2017-03" db="EMBL/GenBank/DDBJ databases">
        <title>An alternative strategy for trypanosome survival in the mammalian bloodstream revealed through genome and transcriptome analysis of the ubiquitous bovine parasite Trypanosoma (Megatrypanum) theileri.</title>
        <authorList>
            <person name="Kelly S."/>
            <person name="Ivens A."/>
            <person name="Mott A."/>
            <person name="O'Neill E."/>
            <person name="Emms D."/>
            <person name="Macleod O."/>
            <person name="Voorheis P."/>
            <person name="Matthews J."/>
            <person name="Matthews K."/>
            <person name="Carrington M."/>
        </authorList>
    </citation>
    <scope>NUCLEOTIDE SEQUENCE [LARGE SCALE GENOMIC DNA]</scope>
    <source>
        <strain evidence="2">Edinburgh</strain>
    </source>
</reference>
<feature type="compositionally biased region" description="Basic and acidic residues" evidence="1">
    <location>
        <begin position="8"/>
        <end position="31"/>
    </location>
</feature>
<dbReference type="GeneID" id="39985653"/>
<evidence type="ECO:0000313" key="3">
    <source>
        <dbReference type="Proteomes" id="UP000192257"/>
    </source>
</evidence>
<protein>
    <submittedName>
        <fullName evidence="2">Uncharacterized protein</fullName>
    </submittedName>
</protein>
<dbReference type="RefSeq" id="XP_028882856.1">
    <property type="nucleotide sequence ID" value="XM_029025873.1"/>
</dbReference>